<protein>
    <submittedName>
        <fullName evidence="10">AraC family transcriptional regulator</fullName>
    </submittedName>
</protein>
<evidence type="ECO:0000313" key="11">
    <source>
        <dbReference type="Proteomes" id="UP000036932"/>
    </source>
</evidence>
<dbReference type="Proteomes" id="UP000036932">
    <property type="component" value="Unassembled WGS sequence"/>
</dbReference>
<dbReference type="PANTHER" id="PTHR30532">
    <property type="entry name" value="IRON III DICITRATE-BINDING PERIPLASMIC PROTEIN"/>
    <property type="match status" value="1"/>
</dbReference>
<dbReference type="GO" id="GO:1901678">
    <property type="term" value="P:iron coordination entity transport"/>
    <property type="evidence" value="ECO:0007669"/>
    <property type="project" value="UniProtKB-ARBA"/>
</dbReference>
<keyword evidence="6" id="KW-0238">DNA-binding</keyword>
<keyword evidence="3" id="KW-0813">Transport</keyword>
<evidence type="ECO:0000256" key="4">
    <source>
        <dbReference type="ARBA" id="ARBA00022729"/>
    </source>
</evidence>
<evidence type="ECO:0000313" key="10">
    <source>
        <dbReference type="EMBL" id="KOR90428.1"/>
    </source>
</evidence>
<evidence type="ECO:0000256" key="5">
    <source>
        <dbReference type="ARBA" id="ARBA00023015"/>
    </source>
</evidence>
<feature type="domain" description="HTH araC/xylS-type" evidence="8">
    <location>
        <begin position="24"/>
        <end position="122"/>
    </location>
</feature>
<dbReference type="Gene3D" id="3.40.50.1980">
    <property type="entry name" value="Nitrogenase molybdenum iron protein domain"/>
    <property type="match status" value="2"/>
</dbReference>
<dbReference type="EMBL" id="LIUT01000001">
    <property type="protein sequence ID" value="KOR90428.1"/>
    <property type="molecule type" value="Genomic_DNA"/>
</dbReference>
<dbReference type="PROSITE" id="PS50983">
    <property type="entry name" value="FE_B12_PBP"/>
    <property type="match status" value="1"/>
</dbReference>
<evidence type="ECO:0000256" key="2">
    <source>
        <dbReference type="ARBA" id="ARBA00008814"/>
    </source>
</evidence>
<dbReference type="PROSITE" id="PS01124">
    <property type="entry name" value="HTH_ARAC_FAMILY_2"/>
    <property type="match status" value="1"/>
</dbReference>
<evidence type="ECO:0000259" key="8">
    <source>
        <dbReference type="PROSITE" id="PS01124"/>
    </source>
</evidence>
<dbReference type="PROSITE" id="PS00041">
    <property type="entry name" value="HTH_ARAC_FAMILY_1"/>
    <property type="match status" value="1"/>
</dbReference>
<name>A0A0M1P7H0_9BACL</name>
<evidence type="ECO:0000256" key="3">
    <source>
        <dbReference type="ARBA" id="ARBA00022448"/>
    </source>
</evidence>
<dbReference type="Gene3D" id="1.10.10.60">
    <property type="entry name" value="Homeodomain-like"/>
    <property type="match status" value="2"/>
</dbReference>
<dbReference type="InterPro" id="IPR018062">
    <property type="entry name" value="HTH_AraC-typ_CS"/>
</dbReference>
<dbReference type="PRINTS" id="PR00032">
    <property type="entry name" value="HTHARAC"/>
</dbReference>
<comment type="caution">
    <text evidence="10">The sequence shown here is derived from an EMBL/GenBank/DDBJ whole genome shotgun (WGS) entry which is preliminary data.</text>
</comment>
<comment type="similarity">
    <text evidence="2">Belongs to the bacterial solute-binding protein 8 family.</text>
</comment>
<dbReference type="PATRIC" id="fig|1705565.3.peg.5222"/>
<evidence type="ECO:0000256" key="6">
    <source>
        <dbReference type="ARBA" id="ARBA00023125"/>
    </source>
</evidence>
<dbReference type="PANTHER" id="PTHR30532:SF29">
    <property type="entry name" value="FE(3+) DICITRATE-BINDING PERIPLASMIC PROTEIN"/>
    <property type="match status" value="1"/>
</dbReference>
<dbReference type="AlphaFoldDB" id="A0A0M1P7H0"/>
<dbReference type="SMART" id="SM00342">
    <property type="entry name" value="HTH_ARAC"/>
    <property type="match status" value="1"/>
</dbReference>
<accession>A0A0M1P7H0</accession>
<dbReference type="SUPFAM" id="SSF46689">
    <property type="entry name" value="Homeodomain-like"/>
    <property type="match status" value="2"/>
</dbReference>
<evidence type="ECO:0000256" key="1">
    <source>
        <dbReference type="ARBA" id="ARBA00004196"/>
    </source>
</evidence>
<dbReference type="InterPro" id="IPR020449">
    <property type="entry name" value="Tscrpt_reg_AraC-type_HTH"/>
</dbReference>
<comment type="subcellular location">
    <subcellularLocation>
        <location evidence="1">Cell envelope</location>
    </subcellularLocation>
</comment>
<gene>
    <name evidence="10" type="ORF">AM231_15715</name>
</gene>
<evidence type="ECO:0000259" key="9">
    <source>
        <dbReference type="PROSITE" id="PS50983"/>
    </source>
</evidence>
<dbReference type="GO" id="GO:0030288">
    <property type="term" value="C:outer membrane-bounded periplasmic space"/>
    <property type="evidence" value="ECO:0007669"/>
    <property type="project" value="TreeGrafter"/>
</dbReference>
<evidence type="ECO:0000256" key="7">
    <source>
        <dbReference type="ARBA" id="ARBA00023163"/>
    </source>
</evidence>
<sequence length="404" mass="46251">MRTEEKLNIDSASDSDRSGKTSLVEIKEYIDSHYQEALTIGQLAGMANICPKYFVDLFKKTFGQTTIDYLTHVRMNHAKRYLAESDDRLRDIAQKVGYKDEFYFSRIFKKKVGMSPSEYVRNSRQLIAACSSAIIGQLVALNVIPAAAPLDAKWTPFYYNAYNSEIKSRLKLTNPYPDSRFEENIEQLFRAKPDVIIGMDHLGEEEIAKLEPIAPTFIVPSHAGWREQLEMIAAFLNKEEQAQSWIGQYERKVAHARSRMQEVVGNDRVAALRIYGQNLYFYGNRGLEEVLFQDLHIKRACRSHTSRNQQITLDDLLQCDPDRILIAVCPEAASRRYWLALQHSAEWHRLRAVAQGRVYTISSDPWFEYSALAVTRMLDEAMLLFTGDSPKGVLDKSHGESFAT</sequence>
<dbReference type="GO" id="GO:0003700">
    <property type="term" value="F:DNA-binding transcription factor activity"/>
    <property type="evidence" value="ECO:0007669"/>
    <property type="project" value="InterPro"/>
</dbReference>
<reference evidence="11" key="1">
    <citation type="submission" date="2015-08" db="EMBL/GenBank/DDBJ databases">
        <title>Genome sequencing project for genomic taxonomy and phylogenomics of Bacillus-like bacteria.</title>
        <authorList>
            <person name="Liu B."/>
            <person name="Wang J."/>
            <person name="Zhu Y."/>
            <person name="Liu G."/>
            <person name="Chen Q."/>
            <person name="Chen Z."/>
            <person name="Lan J."/>
            <person name="Che J."/>
            <person name="Ge C."/>
            <person name="Shi H."/>
            <person name="Pan Z."/>
            <person name="Liu X."/>
        </authorList>
    </citation>
    <scope>NUCLEOTIDE SEQUENCE [LARGE SCALE GENOMIC DNA]</scope>
    <source>
        <strain evidence="11">FJAT-22460</strain>
    </source>
</reference>
<keyword evidence="7" id="KW-0804">Transcription</keyword>
<dbReference type="InterPro" id="IPR018060">
    <property type="entry name" value="HTH_AraC"/>
</dbReference>
<dbReference type="InterPro" id="IPR051313">
    <property type="entry name" value="Bact_iron-sidero_bind"/>
</dbReference>
<dbReference type="InterPro" id="IPR002491">
    <property type="entry name" value="ABC_transptr_periplasmic_BD"/>
</dbReference>
<keyword evidence="4" id="KW-0732">Signal</keyword>
<dbReference type="InterPro" id="IPR009057">
    <property type="entry name" value="Homeodomain-like_sf"/>
</dbReference>
<keyword evidence="11" id="KW-1185">Reference proteome</keyword>
<dbReference type="GO" id="GO:0043565">
    <property type="term" value="F:sequence-specific DNA binding"/>
    <property type="evidence" value="ECO:0007669"/>
    <property type="project" value="InterPro"/>
</dbReference>
<proteinExistence type="inferred from homology"/>
<keyword evidence="5" id="KW-0805">Transcription regulation</keyword>
<dbReference type="Pfam" id="PF12833">
    <property type="entry name" value="HTH_18"/>
    <property type="match status" value="1"/>
</dbReference>
<dbReference type="RefSeq" id="WP_054403364.1">
    <property type="nucleotide sequence ID" value="NZ_LIUT01000001.1"/>
</dbReference>
<dbReference type="SUPFAM" id="SSF53807">
    <property type="entry name" value="Helical backbone' metal receptor"/>
    <property type="match status" value="1"/>
</dbReference>
<organism evidence="10 11">
    <name type="scientific">Paenibacillus solani</name>
    <dbReference type="NCBI Taxonomy" id="1705565"/>
    <lineage>
        <taxon>Bacteria</taxon>
        <taxon>Bacillati</taxon>
        <taxon>Bacillota</taxon>
        <taxon>Bacilli</taxon>
        <taxon>Bacillales</taxon>
        <taxon>Paenibacillaceae</taxon>
        <taxon>Paenibacillus</taxon>
    </lineage>
</organism>
<dbReference type="OrthoDB" id="2461801at2"/>
<dbReference type="Pfam" id="PF01497">
    <property type="entry name" value="Peripla_BP_2"/>
    <property type="match status" value="1"/>
</dbReference>
<feature type="domain" description="Fe/B12 periplasmic-binding" evidence="9">
    <location>
        <begin position="126"/>
        <end position="389"/>
    </location>
</feature>